<feature type="binding site" evidence="8">
    <location>
        <position position="393"/>
    </location>
    <ligand>
        <name>Mn(2+)</name>
        <dbReference type="ChEBI" id="CHEBI:29035"/>
        <label>1</label>
    </ligand>
</feature>
<feature type="binding site" evidence="8">
    <location>
        <position position="58"/>
    </location>
    <ligand>
        <name>Mn(2+)</name>
        <dbReference type="ChEBI" id="CHEBI:29035"/>
        <label>2</label>
    </ligand>
</feature>
<dbReference type="InterPro" id="IPR017850">
    <property type="entry name" value="Alkaline_phosphatase_core_sf"/>
</dbReference>
<organism evidence="12 13">
    <name type="scientific">Peptoniphilus equinus</name>
    <dbReference type="NCBI Taxonomy" id="3016343"/>
    <lineage>
        <taxon>Bacteria</taxon>
        <taxon>Bacillati</taxon>
        <taxon>Bacillota</taxon>
        <taxon>Tissierellia</taxon>
        <taxon>Tissierellales</taxon>
        <taxon>Peptoniphilaceae</taxon>
        <taxon>Peptoniphilus</taxon>
    </lineage>
</organism>
<dbReference type="PIRSF" id="PIRSF001492">
    <property type="entry name" value="IPGAM"/>
    <property type="match status" value="1"/>
</dbReference>
<evidence type="ECO:0000256" key="9">
    <source>
        <dbReference type="NCBIfam" id="TIGR01307"/>
    </source>
</evidence>
<dbReference type="EC" id="5.4.2.12" evidence="8 9"/>
<name>A0ABY7QSP7_9FIRM</name>
<feature type="domain" description="Metalloenzyme" evidence="10">
    <location>
        <begin position="2"/>
        <end position="483"/>
    </location>
</feature>
<gene>
    <name evidence="8 12" type="primary">gpmI</name>
    <name evidence="12" type="ORF">O6R05_07385</name>
</gene>
<dbReference type="EMBL" id="CP115667">
    <property type="protein sequence ID" value="WBW49818.1"/>
    <property type="molecule type" value="Genomic_DNA"/>
</dbReference>
<dbReference type="Gene3D" id="3.40.1450.10">
    <property type="entry name" value="BPG-independent phosphoglycerate mutase, domain B"/>
    <property type="match status" value="1"/>
</dbReference>
<protein>
    <recommendedName>
        <fullName evidence="8 9">2,3-bisphosphoglycerate-independent phosphoglycerate mutase</fullName>
        <shortName evidence="8">BPG-independent PGAM</shortName>
        <shortName evidence="8">Phosphoglyceromutase</shortName>
        <shortName evidence="8">iPGM</shortName>
        <ecNumber evidence="8 9">5.4.2.12</ecNumber>
    </recommendedName>
</protein>
<evidence type="ECO:0000256" key="4">
    <source>
        <dbReference type="ARBA" id="ARBA00022723"/>
    </source>
</evidence>
<comment type="cofactor">
    <cofactor evidence="8">
        <name>Mn(2+)</name>
        <dbReference type="ChEBI" id="CHEBI:29035"/>
    </cofactor>
    <text evidence="8">Binds 2 manganese ions per subunit.</text>
</comment>
<evidence type="ECO:0000313" key="12">
    <source>
        <dbReference type="EMBL" id="WBW49818.1"/>
    </source>
</evidence>
<dbReference type="RefSeq" id="WP_271191349.1">
    <property type="nucleotide sequence ID" value="NZ_CP115667.1"/>
</dbReference>
<dbReference type="SUPFAM" id="SSF64158">
    <property type="entry name" value="2,3-Bisphosphoglycerate-independent phosphoglycerate mutase, substrate-binding domain"/>
    <property type="match status" value="1"/>
</dbReference>
<dbReference type="GO" id="GO:0004619">
    <property type="term" value="F:phosphoglycerate mutase activity"/>
    <property type="evidence" value="ECO:0007669"/>
    <property type="project" value="UniProtKB-EC"/>
</dbReference>
<evidence type="ECO:0000259" key="11">
    <source>
        <dbReference type="Pfam" id="PF06415"/>
    </source>
</evidence>
<keyword evidence="7 8" id="KW-0413">Isomerase</keyword>
<dbReference type="Gene3D" id="3.40.720.10">
    <property type="entry name" value="Alkaline Phosphatase, subunit A"/>
    <property type="match status" value="1"/>
</dbReference>
<dbReference type="SUPFAM" id="SSF53649">
    <property type="entry name" value="Alkaline phosphatase-like"/>
    <property type="match status" value="1"/>
</dbReference>
<feature type="active site" description="Phosphoserine intermediate" evidence="8">
    <location>
        <position position="58"/>
    </location>
</feature>
<feature type="binding site" evidence="8">
    <location>
        <position position="187"/>
    </location>
    <ligand>
        <name>substrate</name>
    </ligand>
</feature>
<feature type="binding site" evidence="8">
    <location>
        <position position="431"/>
    </location>
    <ligand>
        <name>Mn(2+)</name>
        <dbReference type="ChEBI" id="CHEBI:29035"/>
        <label>2</label>
    </ligand>
</feature>
<reference evidence="12 13" key="1">
    <citation type="submission" date="2023-01" db="EMBL/GenBank/DDBJ databases">
        <authorList>
            <person name="Lee S.H."/>
            <person name="Jung H.S."/>
            <person name="Yun J.U."/>
        </authorList>
    </citation>
    <scope>NUCLEOTIDE SEQUENCE [LARGE SCALE GENOMIC DNA]</scope>
    <source>
        <strain evidence="12 13">CBA3646</strain>
    </source>
</reference>
<dbReference type="InterPro" id="IPR006124">
    <property type="entry name" value="Metalloenzyme"/>
</dbReference>
<evidence type="ECO:0000256" key="1">
    <source>
        <dbReference type="ARBA" id="ARBA00000370"/>
    </source>
</evidence>
<comment type="function">
    <text evidence="8">Catalyzes the interconversion of 2-phosphoglycerate and 3-phosphoglycerate.</text>
</comment>
<dbReference type="InterPro" id="IPR036646">
    <property type="entry name" value="PGAM_B_sf"/>
</dbReference>
<feature type="binding site" evidence="8">
    <location>
        <position position="430"/>
    </location>
    <ligand>
        <name>Mn(2+)</name>
        <dbReference type="ChEBI" id="CHEBI:29035"/>
        <label>2</label>
    </ligand>
</feature>
<sequence>MKPVMLIVLDGFGMAKAGEGNAVSLANMPVLDSLGAPKAQLLASGEAVGLPAGQMGNSEVGHLNIGAGRVMFQDLSRINQEIQSGAFFENPMLNSAVAHAIDNDKALHLVGLVSHGGVHSHMDHLKAMLQLAHDKGVSKVYVHAILDGRDVAIDSGIKDLAELENYMHELGTGVIATVGGRYYAMDRDKRWERTLRYYKLLTRGEGLSYPSVRDLVQQSYDKDIYDEFVLPAKVEDVAIEDGDSVVFFNFRPDRMRQIVRLLTEPEVDVERGVFPLIYAYTMTGYDDTFTQTNIIYDKFQPTNTIGEVLAAHGKHQLRIAETEKYAHVTFFLNGGREEPYPGEDRILVPSPKVATYDLKPEMSAEELTEKLVPVLGDYDFIMLNFANPDMVGHTGVIPAAVKALETVDTCLGEILKELKMLGGVALITADHGNCERMMDENGEPVTSHTTNPVPLYMVGDSRGLKDGALCDLAPTVLDLMDVEQPYEMTGQSLLED</sequence>
<evidence type="ECO:0000256" key="3">
    <source>
        <dbReference type="ARBA" id="ARBA00008819"/>
    </source>
</evidence>
<feature type="binding site" evidence="8">
    <location>
        <position position="389"/>
    </location>
    <ligand>
        <name>Mn(2+)</name>
        <dbReference type="ChEBI" id="CHEBI:29035"/>
        <label>1</label>
    </ligand>
</feature>
<keyword evidence="13" id="KW-1185">Reference proteome</keyword>
<evidence type="ECO:0000256" key="8">
    <source>
        <dbReference type="HAMAP-Rule" id="MF_01038"/>
    </source>
</evidence>
<dbReference type="PANTHER" id="PTHR31637:SF0">
    <property type="entry name" value="2,3-BISPHOSPHOGLYCERATE-INDEPENDENT PHOSPHOGLYCERATE MUTASE"/>
    <property type="match status" value="1"/>
</dbReference>
<evidence type="ECO:0000313" key="13">
    <source>
        <dbReference type="Proteomes" id="UP001210339"/>
    </source>
</evidence>
<dbReference type="CDD" id="cd16010">
    <property type="entry name" value="iPGM"/>
    <property type="match status" value="1"/>
</dbReference>
<feature type="binding site" evidence="8">
    <location>
        <position position="324"/>
    </location>
    <ligand>
        <name>substrate</name>
    </ligand>
</feature>
<dbReference type="Pfam" id="PF06415">
    <property type="entry name" value="iPGM_N"/>
    <property type="match status" value="1"/>
</dbReference>
<keyword evidence="6 8" id="KW-0464">Manganese</keyword>
<feature type="binding site" evidence="8">
    <location>
        <position position="119"/>
    </location>
    <ligand>
        <name>substrate</name>
    </ligand>
</feature>
<dbReference type="InterPro" id="IPR011258">
    <property type="entry name" value="BPG-indep_PGM_N"/>
</dbReference>
<evidence type="ECO:0000256" key="5">
    <source>
        <dbReference type="ARBA" id="ARBA00023152"/>
    </source>
</evidence>
<feature type="binding site" evidence="8">
    <location>
        <position position="10"/>
    </location>
    <ligand>
        <name>Mn(2+)</name>
        <dbReference type="ChEBI" id="CHEBI:29035"/>
        <label>2</label>
    </ligand>
</feature>
<feature type="binding site" evidence="8">
    <location>
        <begin position="149"/>
        <end position="150"/>
    </location>
    <ligand>
        <name>substrate</name>
    </ligand>
</feature>
<dbReference type="Pfam" id="PF01676">
    <property type="entry name" value="Metalloenzyme"/>
    <property type="match status" value="1"/>
</dbReference>
<feature type="binding site" evidence="8">
    <location>
        <position position="181"/>
    </location>
    <ligand>
        <name>substrate</name>
    </ligand>
</feature>
<dbReference type="PANTHER" id="PTHR31637">
    <property type="entry name" value="2,3-BISPHOSPHOGLYCERATE-INDEPENDENT PHOSPHOGLYCERATE MUTASE"/>
    <property type="match status" value="1"/>
</dbReference>
<feature type="binding site" evidence="8">
    <location>
        <position position="448"/>
    </location>
    <ligand>
        <name>Mn(2+)</name>
        <dbReference type="ChEBI" id="CHEBI:29035"/>
        <label>1</label>
    </ligand>
</feature>
<dbReference type="HAMAP" id="MF_01038">
    <property type="entry name" value="GpmI"/>
    <property type="match status" value="1"/>
</dbReference>
<dbReference type="NCBIfam" id="TIGR01307">
    <property type="entry name" value="pgm_bpd_ind"/>
    <property type="match status" value="1"/>
</dbReference>
<comment type="pathway">
    <text evidence="2 8">Carbohydrate degradation; glycolysis; pyruvate from D-glyceraldehyde 3-phosphate: step 3/5.</text>
</comment>
<feature type="binding site" evidence="8">
    <location>
        <begin position="251"/>
        <end position="254"/>
    </location>
    <ligand>
        <name>substrate</name>
    </ligand>
</feature>
<evidence type="ECO:0000256" key="2">
    <source>
        <dbReference type="ARBA" id="ARBA00004798"/>
    </source>
</evidence>
<dbReference type="InterPro" id="IPR005995">
    <property type="entry name" value="Pgm_bpd_ind"/>
</dbReference>
<feature type="domain" description="BPG-independent PGAM N-terminal" evidence="11">
    <location>
        <begin position="78"/>
        <end position="286"/>
    </location>
</feature>
<evidence type="ECO:0000256" key="7">
    <source>
        <dbReference type="ARBA" id="ARBA00023235"/>
    </source>
</evidence>
<dbReference type="Proteomes" id="UP001210339">
    <property type="component" value="Chromosome"/>
</dbReference>
<accession>A0ABY7QSP7</accession>
<keyword evidence="5 8" id="KW-0324">Glycolysis</keyword>
<keyword evidence="4 8" id="KW-0479">Metal-binding</keyword>
<comment type="catalytic activity">
    <reaction evidence="1 8">
        <text>(2R)-2-phosphoglycerate = (2R)-3-phosphoglycerate</text>
        <dbReference type="Rhea" id="RHEA:15901"/>
        <dbReference type="ChEBI" id="CHEBI:58272"/>
        <dbReference type="ChEBI" id="CHEBI:58289"/>
        <dbReference type="EC" id="5.4.2.12"/>
    </reaction>
</comment>
<evidence type="ECO:0000256" key="6">
    <source>
        <dbReference type="ARBA" id="ARBA00023211"/>
    </source>
</evidence>
<comment type="similarity">
    <text evidence="3 8">Belongs to the BPG-independent phosphoglycerate mutase family.</text>
</comment>
<proteinExistence type="inferred from homology"/>
<comment type="subunit">
    <text evidence="8">Monomer.</text>
</comment>
<evidence type="ECO:0000259" key="10">
    <source>
        <dbReference type="Pfam" id="PF01676"/>
    </source>
</evidence>